<reference evidence="2 3" key="1">
    <citation type="submission" date="2021-03" db="EMBL/GenBank/DDBJ databases">
        <title>Thiomicrorhabdus sp.nov.,novel sulfur-oxidizing bacteria isolated from coastal sediment.</title>
        <authorList>
            <person name="Liu X."/>
        </authorList>
    </citation>
    <scope>NUCLEOTIDE SEQUENCE [LARGE SCALE GENOMIC DNA]</scope>
    <source>
        <strain evidence="2 3">6S2-11</strain>
    </source>
</reference>
<name>A0ABS3Q2Y5_9GAMM</name>
<dbReference type="Pfam" id="PF14334">
    <property type="entry name" value="DUF4390"/>
    <property type="match status" value="1"/>
</dbReference>
<organism evidence="2 3">
    <name type="scientific">Thiomicrorhabdus marina</name>
    <dbReference type="NCBI Taxonomy" id="2818442"/>
    <lineage>
        <taxon>Bacteria</taxon>
        <taxon>Pseudomonadati</taxon>
        <taxon>Pseudomonadota</taxon>
        <taxon>Gammaproteobacteria</taxon>
        <taxon>Thiotrichales</taxon>
        <taxon>Piscirickettsiaceae</taxon>
        <taxon>Thiomicrorhabdus</taxon>
    </lineage>
</organism>
<gene>
    <name evidence="2" type="ORF">J3998_02680</name>
</gene>
<evidence type="ECO:0000256" key="1">
    <source>
        <dbReference type="SAM" id="SignalP"/>
    </source>
</evidence>
<dbReference type="EMBL" id="JAGETV010000003">
    <property type="protein sequence ID" value="MBO1926468.1"/>
    <property type="molecule type" value="Genomic_DNA"/>
</dbReference>
<evidence type="ECO:0000313" key="3">
    <source>
        <dbReference type="Proteomes" id="UP000664835"/>
    </source>
</evidence>
<evidence type="ECO:0000313" key="2">
    <source>
        <dbReference type="EMBL" id="MBO1926468.1"/>
    </source>
</evidence>
<keyword evidence="1" id="KW-0732">Signal</keyword>
<accession>A0ABS3Q2Y5</accession>
<feature type="signal peptide" evidence="1">
    <location>
        <begin position="1"/>
        <end position="27"/>
    </location>
</feature>
<proteinExistence type="predicted"/>
<feature type="chain" id="PRO_5045717218" evidence="1">
    <location>
        <begin position="28"/>
        <end position="255"/>
    </location>
</feature>
<dbReference type="Proteomes" id="UP000664835">
    <property type="component" value="Unassembled WGS sequence"/>
</dbReference>
<comment type="caution">
    <text evidence="2">The sequence shown here is derived from an EMBL/GenBank/DDBJ whole genome shotgun (WGS) entry which is preliminary data.</text>
</comment>
<keyword evidence="3" id="KW-1185">Reference proteome</keyword>
<dbReference type="InterPro" id="IPR025500">
    <property type="entry name" value="DUF4390"/>
</dbReference>
<protein>
    <submittedName>
        <fullName evidence="2">DUF4390 domain-containing protein</fullName>
    </submittedName>
</protein>
<dbReference type="RefSeq" id="WP_208147526.1">
    <property type="nucleotide sequence ID" value="NZ_JAGETV010000003.1"/>
</dbReference>
<sequence>MQSVTRHFSIILIIASMFAALSMPAFSADDISKSIRLDPFSQLISPNDDDIIGLQPNQAQPKEVLNIDLDEMLADEESVIDTISQPSITLIKVVDYRDNQQLKIDSLSRFKLGEAQIEAINHGISLKFRTEILLTESSSLLGFPYQRTRKHFRYHTELTSFGLNRQYLLFNNRNDKRQHFSSIDRALETMGTLDDFEIANLKELHPTQKYRLRVRIYLDYWALPSPMLLDALLDDSWRLDSGWFEVNLTTPLSWQ</sequence>